<name>A0A517SIA7_9PLAN</name>
<protein>
    <recommendedName>
        <fullName evidence="1">Transposase IS701-like DDE domain-containing protein</fullName>
    </recommendedName>
</protein>
<organism evidence="2 3">
    <name type="scientific">Caulifigura coniformis</name>
    <dbReference type="NCBI Taxonomy" id="2527983"/>
    <lineage>
        <taxon>Bacteria</taxon>
        <taxon>Pseudomonadati</taxon>
        <taxon>Planctomycetota</taxon>
        <taxon>Planctomycetia</taxon>
        <taxon>Planctomycetales</taxon>
        <taxon>Planctomycetaceae</taxon>
        <taxon>Caulifigura</taxon>
    </lineage>
</organism>
<proteinExistence type="predicted"/>
<sequence>MDSAQDVADWVKKQSAVTDRIGPRFQRPEVRSRTARSLKGLLASVGRKNGCPLAEFAGDETPGNLQHFIARATWSADAIRDDLSASLVEHLGEPDGVLIVNDSGFLKKGQAPRRGTDEFRSGRAD</sequence>
<evidence type="ECO:0000313" key="3">
    <source>
        <dbReference type="Proteomes" id="UP000315700"/>
    </source>
</evidence>
<keyword evidence="3" id="KW-1185">Reference proteome</keyword>
<dbReference type="AlphaFoldDB" id="A0A517SIA7"/>
<evidence type="ECO:0000259" key="1">
    <source>
        <dbReference type="Pfam" id="PF13546"/>
    </source>
</evidence>
<dbReference type="RefSeq" id="WP_145032299.1">
    <property type="nucleotide sequence ID" value="NZ_CP036271.1"/>
</dbReference>
<reference evidence="2 3" key="1">
    <citation type="submission" date="2019-02" db="EMBL/GenBank/DDBJ databases">
        <title>Deep-cultivation of Planctomycetes and their phenomic and genomic characterization uncovers novel biology.</title>
        <authorList>
            <person name="Wiegand S."/>
            <person name="Jogler M."/>
            <person name="Boedeker C."/>
            <person name="Pinto D."/>
            <person name="Vollmers J."/>
            <person name="Rivas-Marin E."/>
            <person name="Kohn T."/>
            <person name="Peeters S.H."/>
            <person name="Heuer A."/>
            <person name="Rast P."/>
            <person name="Oberbeckmann S."/>
            <person name="Bunk B."/>
            <person name="Jeske O."/>
            <person name="Meyerdierks A."/>
            <person name="Storesund J.E."/>
            <person name="Kallscheuer N."/>
            <person name="Luecker S."/>
            <person name="Lage O.M."/>
            <person name="Pohl T."/>
            <person name="Merkel B.J."/>
            <person name="Hornburger P."/>
            <person name="Mueller R.-W."/>
            <person name="Bruemmer F."/>
            <person name="Labrenz M."/>
            <person name="Spormann A.M."/>
            <person name="Op den Camp H."/>
            <person name="Overmann J."/>
            <person name="Amann R."/>
            <person name="Jetten M.S.M."/>
            <person name="Mascher T."/>
            <person name="Medema M.H."/>
            <person name="Devos D.P."/>
            <person name="Kaster A.-K."/>
            <person name="Ovreas L."/>
            <person name="Rohde M."/>
            <person name="Galperin M.Y."/>
            <person name="Jogler C."/>
        </authorList>
    </citation>
    <scope>NUCLEOTIDE SEQUENCE [LARGE SCALE GENOMIC DNA]</scope>
    <source>
        <strain evidence="2 3">Pan44</strain>
    </source>
</reference>
<accession>A0A517SIA7</accession>
<dbReference type="InParanoid" id="A0A517SIA7"/>
<dbReference type="Proteomes" id="UP000315700">
    <property type="component" value="Chromosome"/>
</dbReference>
<dbReference type="KEGG" id="ccos:Pan44_39110"/>
<dbReference type="OrthoDB" id="5525203at2"/>
<dbReference type="EMBL" id="CP036271">
    <property type="protein sequence ID" value="QDT55863.1"/>
    <property type="molecule type" value="Genomic_DNA"/>
</dbReference>
<evidence type="ECO:0000313" key="2">
    <source>
        <dbReference type="EMBL" id="QDT55863.1"/>
    </source>
</evidence>
<gene>
    <name evidence="2" type="ORF">Pan44_39110</name>
</gene>
<dbReference type="InterPro" id="IPR038721">
    <property type="entry name" value="IS701-like_DDE_dom"/>
</dbReference>
<feature type="domain" description="Transposase IS701-like DDE" evidence="1">
    <location>
        <begin position="24"/>
        <end position="111"/>
    </location>
</feature>
<dbReference type="Pfam" id="PF13546">
    <property type="entry name" value="DDE_5"/>
    <property type="match status" value="1"/>
</dbReference>